<dbReference type="InterPro" id="IPR000436">
    <property type="entry name" value="Sushi_SCR_CCP_dom"/>
</dbReference>
<feature type="domain" description="Sushi" evidence="5">
    <location>
        <begin position="29"/>
        <end position="88"/>
    </location>
</feature>
<feature type="domain" description="Sushi" evidence="5">
    <location>
        <begin position="333"/>
        <end position="392"/>
    </location>
</feature>
<dbReference type="EMBL" id="JAPWTK010000605">
    <property type="protein sequence ID" value="KAJ8937896.1"/>
    <property type="molecule type" value="Genomic_DNA"/>
</dbReference>
<protein>
    <recommendedName>
        <fullName evidence="5">Sushi domain-containing protein</fullName>
    </recommendedName>
</protein>
<accession>A0AAV8XH20</accession>
<dbReference type="PANTHER" id="PTHR45656:SF4">
    <property type="entry name" value="PROTEIN CBR-CLEC-78"/>
    <property type="match status" value="1"/>
</dbReference>
<feature type="domain" description="Sushi" evidence="5">
    <location>
        <begin position="214"/>
        <end position="272"/>
    </location>
</feature>
<evidence type="ECO:0000256" key="1">
    <source>
        <dbReference type="ARBA" id="ARBA00022729"/>
    </source>
</evidence>
<dbReference type="InterPro" id="IPR051277">
    <property type="entry name" value="SEZ6_CSMD_C4BPB_Regulators"/>
</dbReference>
<keyword evidence="2" id="KW-0677">Repeat</keyword>
<evidence type="ECO:0000256" key="4">
    <source>
        <dbReference type="PROSITE-ProRule" id="PRU00302"/>
    </source>
</evidence>
<evidence type="ECO:0000256" key="2">
    <source>
        <dbReference type="ARBA" id="ARBA00022737"/>
    </source>
</evidence>
<gene>
    <name evidence="6" type="ORF">NQ318_001669</name>
</gene>
<keyword evidence="3 4" id="KW-1015">Disulfide bond</keyword>
<dbReference type="AlphaFoldDB" id="A0AAV8XH20"/>
<dbReference type="Proteomes" id="UP001162162">
    <property type="component" value="Unassembled WGS sequence"/>
</dbReference>
<evidence type="ECO:0000313" key="7">
    <source>
        <dbReference type="Proteomes" id="UP001162162"/>
    </source>
</evidence>
<feature type="disulfide bond" evidence="4">
    <location>
        <begin position="59"/>
        <end position="86"/>
    </location>
</feature>
<reference evidence="6" key="1">
    <citation type="journal article" date="2023" name="Insect Mol. Biol.">
        <title>Genome sequencing provides insights into the evolution of gene families encoding plant cell wall-degrading enzymes in longhorned beetles.</title>
        <authorList>
            <person name="Shin N.R."/>
            <person name="Okamura Y."/>
            <person name="Kirsch R."/>
            <person name="Pauchet Y."/>
        </authorList>
    </citation>
    <scope>NUCLEOTIDE SEQUENCE</scope>
    <source>
        <strain evidence="6">AMC_N1</strain>
    </source>
</reference>
<keyword evidence="7" id="KW-1185">Reference proteome</keyword>
<dbReference type="SMART" id="SM00032">
    <property type="entry name" value="CCP"/>
    <property type="match status" value="3"/>
</dbReference>
<dbReference type="Gene3D" id="2.10.70.10">
    <property type="entry name" value="Complement Module, domain 1"/>
    <property type="match status" value="3"/>
</dbReference>
<proteinExistence type="predicted"/>
<dbReference type="PROSITE" id="PS50923">
    <property type="entry name" value="SUSHI"/>
    <property type="match status" value="3"/>
</dbReference>
<dbReference type="CDD" id="cd00033">
    <property type="entry name" value="CCP"/>
    <property type="match status" value="3"/>
</dbReference>
<dbReference type="Pfam" id="PF00084">
    <property type="entry name" value="Sushi"/>
    <property type="match status" value="3"/>
</dbReference>
<keyword evidence="1" id="KW-0732">Signal</keyword>
<evidence type="ECO:0000256" key="3">
    <source>
        <dbReference type="ARBA" id="ARBA00023157"/>
    </source>
</evidence>
<dbReference type="PANTHER" id="PTHR45656">
    <property type="entry name" value="PROTEIN CBR-CLEC-78"/>
    <property type="match status" value="1"/>
</dbReference>
<name>A0AAV8XH20_9CUCU</name>
<sequence>MQRGGLGEYGNGLKKWDSDQIHRTYQGGIECGEVGGVQGDHLKVLVVSREVGGKAIFSCDAGYGLRGPAETVCQASGDWASPFPTCEDSIEIRTKNYVVSLRSSSFRRRPIICYFILYFDSMDYTNIQCVSKVPGRLDNSRNMTFIKVGGFFPENPMVTLDLTLTMTLKGRAVWECHQVNATNSNRISVNWVTEHAQCKGNKESVKLGRREAKVHCDNPTPPENGYIQGNGPYKAGDVVQFNCNQDYMMEGQPIIACQENSRWSGKLPKWLNRFRFYEPKSPRGDLSCILSVANLSLPLAAECAVDNCVGQNLKLCPDLISVVAAVNASRSVQACSYPGTTISGRMSSVKFYYKIGENITFTCEEGLQLRGAAMLKCLKNGKWSNAIPTCVVENSEKN</sequence>
<evidence type="ECO:0000313" key="6">
    <source>
        <dbReference type="EMBL" id="KAJ8937896.1"/>
    </source>
</evidence>
<evidence type="ECO:0000259" key="5">
    <source>
        <dbReference type="PROSITE" id="PS50923"/>
    </source>
</evidence>
<organism evidence="6 7">
    <name type="scientific">Aromia moschata</name>
    <dbReference type="NCBI Taxonomy" id="1265417"/>
    <lineage>
        <taxon>Eukaryota</taxon>
        <taxon>Metazoa</taxon>
        <taxon>Ecdysozoa</taxon>
        <taxon>Arthropoda</taxon>
        <taxon>Hexapoda</taxon>
        <taxon>Insecta</taxon>
        <taxon>Pterygota</taxon>
        <taxon>Neoptera</taxon>
        <taxon>Endopterygota</taxon>
        <taxon>Coleoptera</taxon>
        <taxon>Polyphaga</taxon>
        <taxon>Cucujiformia</taxon>
        <taxon>Chrysomeloidea</taxon>
        <taxon>Cerambycidae</taxon>
        <taxon>Cerambycinae</taxon>
        <taxon>Callichromatini</taxon>
        <taxon>Aromia</taxon>
    </lineage>
</organism>
<feature type="disulfide bond" evidence="4">
    <location>
        <begin position="363"/>
        <end position="390"/>
    </location>
</feature>
<dbReference type="InterPro" id="IPR035976">
    <property type="entry name" value="Sushi/SCR/CCP_sf"/>
</dbReference>
<dbReference type="SUPFAM" id="SSF57535">
    <property type="entry name" value="Complement control module/SCR domain"/>
    <property type="match status" value="3"/>
</dbReference>
<keyword evidence="4" id="KW-0768">Sushi</keyword>
<comment type="caution">
    <text evidence="4">Lacks conserved residue(s) required for the propagation of feature annotation.</text>
</comment>
<comment type="caution">
    <text evidence="6">The sequence shown here is derived from an EMBL/GenBank/DDBJ whole genome shotgun (WGS) entry which is preliminary data.</text>
</comment>